<dbReference type="RefSeq" id="WP_172422293.1">
    <property type="nucleotide sequence ID" value="NZ_AP022843.1"/>
</dbReference>
<protein>
    <recommendedName>
        <fullName evidence="3">Formate dehydrogenase</fullName>
    </recommendedName>
</protein>
<proteinExistence type="predicted"/>
<dbReference type="EMBL" id="AP022843">
    <property type="protein sequence ID" value="BCB09604.1"/>
    <property type="molecule type" value="Genomic_DNA"/>
</dbReference>
<dbReference type="AlphaFoldDB" id="A0A6F8U8W8"/>
<keyword evidence="2" id="KW-1185">Reference proteome</keyword>
<dbReference type="Pfam" id="PF11390">
    <property type="entry name" value="FdsD"/>
    <property type="match status" value="1"/>
</dbReference>
<accession>A0A6F8U8W8</accession>
<evidence type="ECO:0000313" key="1">
    <source>
        <dbReference type="EMBL" id="BCB09604.1"/>
    </source>
</evidence>
<organism evidence="1 2">
    <name type="scientific">Halomonas hydrothermalis</name>
    <dbReference type="NCBI Taxonomy" id="115561"/>
    <lineage>
        <taxon>Bacteria</taxon>
        <taxon>Pseudomonadati</taxon>
        <taxon>Pseudomonadota</taxon>
        <taxon>Gammaproteobacteria</taxon>
        <taxon>Oceanospirillales</taxon>
        <taxon>Halomonadaceae</taxon>
        <taxon>Halomonas</taxon>
    </lineage>
</organism>
<sequence length="84" mass="9587">MSTHNDKNLIHMINQIAVNLRGGHDEETAAAAICRHLETFWARPMKQRLVASLEREDDELSPLARRAALLLAERLLAERQTRTT</sequence>
<gene>
    <name evidence="1" type="ORF">HHSLTHF2_34940</name>
</gene>
<name>A0A6F8U8W8_9GAMM</name>
<reference evidence="1 2" key="1">
    <citation type="submission" date="2020-03" db="EMBL/GenBank/DDBJ databases">
        <title>Complete Genome Sequence of Halomonas hydrothermalis Strain Slthf2, Halophilic Bacterium Isolated from Deep-Sea Hydrothermal-Vent Environments.</title>
        <authorList>
            <person name="Takeyama N."/>
            <person name="Huang M."/>
            <person name="Sato K."/>
            <person name="Galipon J."/>
            <person name="Arakawa K."/>
        </authorList>
    </citation>
    <scope>NUCLEOTIDE SEQUENCE [LARGE SCALE GENOMIC DNA]</scope>
    <source>
        <strain evidence="1 2">Slthf2</strain>
    </source>
</reference>
<evidence type="ECO:0008006" key="3">
    <source>
        <dbReference type="Google" id="ProtNLM"/>
    </source>
</evidence>
<dbReference type="Proteomes" id="UP000502259">
    <property type="component" value="Chromosome"/>
</dbReference>
<evidence type="ECO:0000313" key="2">
    <source>
        <dbReference type="Proteomes" id="UP000502259"/>
    </source>
</evidence>
<dbReference type="InterPro" id="IPR021074">
    <property type="entry name" value="Formate_DH_dsu"/>
</dbReference>